<sequence length="132" mass="15428">MTETYGDKLLRGVVPKWTAWYRILRLSHGPKWPVVLEYIKLKKWIKSPKLQPGRPGKQEKKGKFLLLRKLLEEIANTTTYAKPSQDVNGFAKIISTLWIVFSETRSMLKQMRQFAEQTHAVTNWVSSLQTLR</sequence>
<accession>A0A8J6L9P2</accession>
<comment type="caution">
    <text evidence="1">The sequence shown here is derived from an EMBL/GenBank/DDBJ whole genome shotgun (WGS) entry which is preliminary data.</text>
</comment>
<evidence type="ECO:0000313" key="2">
    <source>
        <dbReference type="Proteomes" id="UP000719412"/>
    </source>
</evidence>
<organism evidence="1 2">
    <name type="scientific">Tenebrio molitor</name>
    <name type="common">Yellow mealworm beetle</name>
    <dbReference type="NCBI Taxonomy" id="7067"/>
    <lineage>
        <taxon>Eukaryota</taxon>
        <taxon>Metazoa</taxon>
        <taxon>Ecdysozoa</taxon>
        <taxon>Arthropoda</taxon>
        <taxon>Hexapoda</taxon>
        <taxon>Insecta</taxon>
        <taxon>Pterygota</taxon>
        <taxon>Neoptera</taxon>
        <taxon>Endopterygota</taxon>
        <taxon>Coleoptera</taxon>
        <taxon>Polyphaga</taxon>
        <taxon>Cucujiformia</taxon>
        <taxon>Tenebrionidae</taxon>
        <taxon>Tenebrio</taxon>
    </lineage>
</organism>
<keyword evidence="2" id="KW-1185">Reference proteome</keyword>
<dbReference type="Proteomes" id="UP000719412">
    <property type="component" value="Unassembled WGS sequence"/>
</dbReference>
<dbReference type="EMBL" id="JABDTM020025296">
    <property type="protein sequence ID" value="KAH0813410.1"/>
    <property type="molecule type" value="Genomic_DNA"/>
</dbReference>
<evidence type="ECO:0000313" key="1">
    <source>
        <dbReference type="EMBL" id="KAH0813410.1"/>
    </source>
</evidence>
<gene>
    <name evidence="1" type="ORF">GEV33_009381</name>
</gene>
<reference evidence="1" key="2">
    <citation type="submission" date="2021-08" db="EMBL/GenBank/DDBJ databases">
        <authorList>
            <person name="Eriksson T."/>
        </authorList>
    </citation>
    <scope>NUCLEOTIDE SEQUENCE</scope>
    <source>
        <strain evidence="1">Stoneville</strain>
        <tissue evidence="1">Whole head</tissue>
    </source>
</reference>
<protein>
    <submittedName>
        <fullName evidence="1">Uncharacterized protein</fullName>
    </submittedName>
</protein>
<proteinExistence type="predicted"/>
<name>A0A8J6L9P2_TENMO</name>
<reference evidence="1" key="1">
    <citation type="journal article" date="2020" name="J Insects Food Feed">
        <title>The yellow mealworm (Tenebrio molitor) genome: a resource for the emerging insects as food and feed industry.</title>
        <authorList>
            <person name="Eriksson T."/>
            <person name="Andere A."/>
            <person name="Kelstrup H."/>
            <person name="Emery V."/>
            <person name="Picard C."/>
        </authorList>
    </citation>
    <scope>NUCLEOTIDE SEQUENCE</scope>
    <source>
        <strain evidence="1">Stoneville</strain>
        <tissue evidence="1">Whole head</tissue>
    </source>
</reference>
<dbReference type="AlphaFoldDB" id="A0A8J6L9P2"/>